<protein>
    <submittedName>
        <fullName evidence="2">Uncharacterized protein</fullName>
    </submittedName>
</protein>
<comment type="caution">
    <text evidence="2">The sequence shown here is derived from an EMBL/GenBank/DDBJ whole genome shotgun (WGS) entry which is preliminary data.</text>
</comment>
<evidence type="ECO:0000313" key="4">
    <source>
        <dbReference type="EMBL" id="GFY69442.1"/>
    </source>
</evidence>
<evidence type="ECO:0000313" key="5">
    <source>
        <dbReference type="Proteomes" id="UP000886998"/>
    </source>
</evidence>
<evidence type="ECO:0000313" key="2">
    <source>
        <dbReference type="EMBL" id="GFS45822.1"/>
    </source>
</evidence>
<evidence type="ECO:0000313" key="3">
    <source>
        <dbReference type="EMBL" id="GFY42614.1"/>
    </source>
</evidence>
<dbReference type="EMBL" id="BMAV01003191">
    <property type="protein sequence ID" value="GFY42614.1"/>
    <property type="molecule type" value="Genomic_DNA"/>
</dbReference>
<reference evidence="2" key="1">
    <citation type="submission" date="2020-08" db="EMBL/GenBank/DDBJ databases">
        <title>Multicomponent nature underlies the extraordinary mechanical properties of spider dragline silk.</title>
        <authorList>
            <person name="Kono N."/>
            <person name="Nakamura H."/>
            <person name="Mori M."/>
            <person name="Yoshida Y."/>
            <person name="Ohtoshi R."/>
            <person name="Malay A.D."/>
            <person name="Moran D.A.P."/>
            <person name="Tomita M."/>
            <person name="Numata K."/>
            <person name="Arakawa K."/>
        </authorList>
    </citation>
    <scope>NUCLEOTIDE SEQUENCE</scope>
</reference>
<dbReference type="Proteomes" id="UP000886998">
    <property type="component" value="Unassembled WGS sequence"/>
</dbReference>
<evidence type="ECO:0000256" key="1">
    <source>
        <dbReference type="SAM" id="MobiDB-lite"/>
    </source>
</evidence>
<name>A0A8X6JN29_9ARAC</name>
<keyword evidence="5" id="KW-1185">Reference proteome</keyword>
<accession>A0A8X6JN29</accession>
<sequence length="121" mass="14063">MEEQVDDQCVNMEDNDPPPPTITDEQHCLHLHGPDKEIRIFAARKDCINQMLEIERSTPSPTPETTKKLEEELSMLEAKIKTLEGKMSEFLPCPIDQFDRSKDLPNRPLDRLNLRRKPIKI</sequence>
<proteinExistence type="predicted"/>
<dbReference type="EMBL" id="BMAV01017618">
    <property type="protein sequence ID" value="GFY69442.1"/>
    <property type="molecule type" value="Genomic_DNA"/>
</dbReference>
<organism evidence="2 5">
    <name type="scientific">Trichonephila inaurata madagascariensis</name>
    <dbReference type="NCBI Taxonomy" id="2747483"/>
    <lineage>
        <taxon>Eukaryota</taxon>
        <taxon>Metazoa</taxon>
        <taxon>Ecdysozoa</taxon>
        <taxon>Arthropoda</taxon>
        <taxon>Chelicerata</taxon>
        <taxon>Arachnida</taxon>
        <taxon>Araneae</taxon>
        <taxon>Araneomorphae</taxon>
        <taxon>Entelegynae</taxon>
        <taxon>Araneoidea</taxon>
        <taxon>Nephilidae</taxon>
        <taxon>Trichonephila</taxon>
        <taxon>Trichonephila inaurata</taxon>
    </lineage>
</organism>
<gene>
    <name evidence="3" type="ORF">TNIN_169661</name>
    <name evidence="4" type="ORF">TNIN_227461</name>
    <name evidence="2" type="ORF">TNIN_4371</name>
</gene>
<dbReference type="AlphaFoldDB" id="A0A8X6JN29"/>
<dbReference type="EMBL" id="BMAV01025909">
    <property type="protein sequence ID" value="GFS45822.1"/>
    <property type="molecule type" value="Genomic_DNA"/>
</dbReference>
<feature type="region of interest" description="Disordered" evidence="1">
    <location>
        <begin position="1"/>
        <end position="23"/>
    </location>
</feature>